<dbReference type="GO" id="GO:0030117">
    <property type="term" value="C:membrane coat"/>
    <property type="evidence" value="ECO:0007669"/>
    <property type="project" value="InterPro"/>
</dbReference>
<evidence type="ECO:0000256" key="2">
    <source>
        <dbReference type="ARBA" id="ARBA00006613"/>
    </source>
</evidence>
<keyword evidence="4" id="KW-0653">Protein transport</keyword>
<keyword evidence="5" id="KW-0472">Membrane</keyword>
<feature type="domain" description="Clathrin/coatomer adaptor adaptin-like N-terminal" evidence="6">
    <location>
        <begin position="10"/>
        <end position="529"/>
    </location>
</feature>
<dbReference type="GO" id="GO:0012505">
    <property type="term" value="C:endomembrane system"/>
    <property type="evidence" value="ECO:0007669"/>
    <property type="project" value="UniProtKB-SubCell"/>
</dbReference>
<gene>
    <name evidence="8" type="ORF">BdWA1_001812</name>
    <name evidence="7" type="ORF">BdWA1_004110</name>
</gene>
<evidence type="ECO:0000259" key="6">
    <source>
        <dbReference type="Pfam" id="PF01602"/>
    </source>
</evidence>
<dbReference type="EMBL" id="JALLKP010000002">
    <property type="protein sequence ID" value="KAK2196565.1"/>
    <property type="molecule type" value="Genomic_DNA"/>
</dbReference>
<dbReference type="InterPro" id="IPR013037">
    <property type="entry name" value="Clathrin_b-adaptin_app_Ig-like"/>
</dbReference>
<keyword evidence="3" id="KW-0813">Transport</keyword>
<evidence type="ECO:0000313" key="7">
    <source>
        <dbReference type="EMBL" id="KAK2194425.1"/>
    </source>
</evidence>
<evidence type="ECO:0000313" key="8">
    <source>
        <dbReference type="EMBL" id="KAK2196565.1"/>
    </source>
</evidence>
<dbReference type="Gene3D" id="2.60.40.1150">
    <property type="match status" value="1"/>
</dbReference>
<comment type="subcellular location">
    <subcellularLocation>
        <location evidence="1">Endomembrane system</location>
    </subcellularLocation>
</comment>
<dbReference type="InterPro" id="IPR011989">
    <property type="entry name" value="ARM-like"/>
</dbReference>
<protein>
    <submittedName>
        <fullName evidence="7">Bifunctional Clathrin-coatomer adaptor</fullName>
    </submittedName>
</protein>
<proteinExistence type="inferred from homology"/>
<dbReference type="GeneID" id="94336110"/>
<comment type="caution">
    <text evidence="7">The sequence shown here is derived from an EMBL/GenBank/DDBJ whole genome shotgun (WGS) entry which is preliminary data.</text>
</comment>
<comment type="similarity">
    <text evidence="2">Belongs to the adaptor complexes large subunit family.</text>
</comment>
<dbReference type="InterPro" id="IPR002553">
    <property type="entry name" value="Clathrin/coatomer_adapt-like_N"/>
</dbReference>
<evidence type="ECO:0000313" key="9">
    <source>
        <dbReference type="Proteomes" id="UP001214638"/>
    </source>
</evidence>
<evidence type="ECO:0000256" key="5">
    <source>
        <dbReference type="ARBA" id="ARBA00023136"/>
    </source>
</evidence>
<dbReference type="EMBL" id="JALLKP010000127">
    <property type="protein sequence ID" value="KAK2194425.1"/>
    <property type="molecule type" value="Genomic_DNA"/>
</dbReference>
<name>A0AAD9UM92_9APIC</name>
<dbReference type="SUPFAM" id="SSF48371">
    <property type="entry name" value="ARM repeat"/>
    <property type="match status" value="1"/>
</dbReference>
<dbReference type="SUPFAM" id="SSF49348">
    <property type="entry name" value="Clathrin adaptor appendage domain"/>
    <property type="match status" value="1"/>
</dbReference>
<reference evidence="7" key="1">
    <citation type="journal article" date="2023" name="Nat. Microbiol.">
        <title>Babesia duncani multi-omics identifies virulence factors and drug targets.</title>
        <authorList>
            <person name="Singh P."/>
            <person name="Lonardi S."/>
            <person name="Liang Q."/>
            <person name="Vydyam P."/>
            <person name="Khabirova E."/>
            <person name="Fang T."/>
            <person name="Gihaz S."/>
            <person name="Thekkiniath J."/>
            <person name="Munshi M."/>
            <person name="Abel S."/>
            <person name="Ciampossin L."/>
            <person name="Batugedara G."/>
            <person name="Gupta M."/>
            <person name="Lu X.M."/>
            <person name="Lenz T."/>
            <person name="Chakravarty S."/>
            <person name="Cornillot E."/>
            <person name="Hu Y."/>
            <person name="Ma W."/>
            <person name="Gonzalez L.M."/>
            <person name="Sanchez S."/>
            <person name="Estrada K."/>
            <person name="Sanchez-Flores A."/>
            <person name="Montero E."/>
            <person name="Harb O.S."/>
            <person name="Le Roch K.G."/>
            <person name="Mamoun C.B."/>
        </authorList>
    </citation>
    <scope>NUCLEOTIDE SEQUENCE</scope>
    <source>
        <strain evidence="7">WA1</strain>
    </source>
</reference>
<dbReference type="Gene3D" id="1.25.10.10">
    <property type="entry name" value="Leucine-rich Repeat Variant"/>
    <property type="match status" value="1"/>
</dbReference>
<dbReference type="Proteomes" id="UP001214638">
    <property type="component" value="Unassembled WGS sequence"/>
</dbReference>
<dbReference type="RefSeq" id="XP_067803407.1">
    <property type="nucleotide sequence ID" value="XM_067946843.1"/>
</dbReference>
<dbReference type="Pfam" id="PF01602">
    <property type="entry name" value="Adaptin_N"/>
    <property type="match status" value="1"/>
</dbReference>
<accession>A0AAD9UM92</accession>
<sequence>MEGKYFKGNRQSELQQLREELLTSSKDRKKDAIKKIIGAMTTGKDVSSLFPDVVNCIQTDNIELKKLVYLYVINYAKVQPELAILAVNTFCKDARDRNPLIRSLAIRTMGYIRLSAITEYLVEPLKRSQNDSDPYVRKTAAICIGKLYAISPSLVHSEGFLDMLEHMLSDENPTVVANAAATLVEISEQSDEDIFGKIINKDSTCLGALTRALNFATEWGQVYILDALTMYNPANASDAKKLIEAILPRFAHINPAVVVSAMKVVLNCIDLLEADYARQVLQKLAAPLVTLTSLEPEIQYVALVSIQVILSKWPKLLEDHVSSFYCKYKDPFYVKVEKLKIIIRLATPANYTKILAELREYTNDIDVDFVRQNVRAIGQMAIRLEPALSACLALIEELLNLNITHLTEECTVVFMEILRAYPRTFKSELFYACADAEYLHAPESKAALIWILGQHASEIPDAAEYLQNLAESFECENFQVQSSLITAATKVHLAYPEAGLLEILQTYGATNANPDIRDRTLMYLRLLERGPAITAKIVSAPLPKIAEHAMDLQFINDMLRHLGQVSAIYQLPSWAIESSNAKLLDSSQGHMQKQQEIYSDDDEKNDDMDLFGSNVFKYECKQEIVIDERQKGSKGQTGLQVMALLYRQENDIFLRMTIYNKTAAKVMIQALQFNVNPFGLTPLEQLVPVQIDPDHNREIVMQLAPNKLASNKPPDSRLVIQAAIKTSIDIFYFGLEYQLPLVLTYNARMEPERFINMWRDIKNQNTTRVDELDFGRLMKRMGMFFVGNLRLNSESSTWRCFCANTTNSLVLLAAFDGQDMVIKSDASALIPLVTDLLAEY</sequence>
<organism evidence="7 9">
    <name type="scientific">Babesia duncani</name>
    <dbReference type="NCBI Taxonomy" id="323732"/>
    <lineage>
        <taxon>Eukaryota</taxon>
        <taxon>Sar</taxon>
        <taxon>Alveolata</taxon>
        <taxon>Apicomplexa</taxon>
        <taxon>Aconoidasida</taxon>
        <taxon>Piroplasmida</taxon>
        <taxon>Babesiidae</taxon>
        <taxon>Babesia</taxon>
    </lineage>
</organism>
<dbReference type="AlphaFoldDB" id="A0AAD9UM92"/>
<evidence type="ECO:0000256" key="3">
    <source>
        <dbReference type="ARBA" id="ARBA00022448"/>
    </source>
</evidence>
<evidence type="ECO:0000256" key="4">
    <source>
        <dbReference type="ARBA" id="ARBA00022927"/>
    </source>
</evidence>
<dbReference type="InterPro" id="IPR016024">
    <property type="entry name" value="ARM-type_fold"/>
</dbReference>
<evidence type="ECO:0000256" key="1">
    <source>
        <dbReference type="ARBA" id="ARBA00004308"/>
    </source>
</evidence>
<dbReference type="KEGG" id="bdw:94336110"/>
<keyword evidence="9" id="KW-1185">Reference proteome</keyword>
<dbReference type="InterPro" id="IPR013041">
    <property type="entry name" value="Clathrin_app_Ig-like_sf"/>
</dbReference>
<dbReference type="PANTHER" id="PTHR11134">
    <property type="entry name" value="ADAPTOR COMPLEX SUBUNIT BETA FAMILY MEMBER"/>
    <property type="match status" value="1"/>
</dbReference>
<dbReference type="GO" id="GO:0006886">
    <property type="term" value="P:intracellular protein transport"/>
    <property type="evidence" value="ECO:0007669"/>
    <property type="project" value="InterPro"/>
</dbReference>
<dbReference type="InterPro" id="IPR026739">
    <property type="entry name" value="AP_beta"/>
</dbReference>
<dbReference type="GO" id="GO:0016192">
    <property type="term" value="P:vesicle-mediated transport"/>
    <property type="evidence" value="ECO:0007669"/>
    <property type="project" value="InterPro"/>
</dbReference>